<dbReference type="Gene3D" id="3.90.79.10">
    <property type="entry name" value="Nucleoside Triphosphate Pyrophosphohydrolase"/>
    <property type="match status" value="1"/>
</dbReference>
<reference evidence="1 2" key="1">
    <citation type="submission" date="2018-05" db="EMBL/GenBank/DDBJ databases">
        <title>Evolution of GPA BGCs.</title>
        <authorList>
            <person name="Waglechner N."/>
            <person name="Wright G.D."/>
        </authorList>
    </citation>
    <scope>NUCLEOTIDE SEQUENCE [LARGE SCALE GENOMIC DNA]</scope>
    <source>
        <strain evidence="1 2">A82846</strain>
    </source>
</reference>
<dbReference type="EMBL" id="QHKI01000002">
    <property type="protein sequence ID" value="RSM90715.1"/>
    <property type="molecule type" value="Genomic_DNA"/>
</dbReference>
<name>A0A428ZRM9_KIBAR</name>
<evidence type="ECO:0000313" key="1">
    <source>
        <dbReference type="EMBL" id="RSM90715.1"/>
    </source>
</evidence>
<comment type="caution">
    <text evidence="1">The sequence shown here is derived from an EMBL/GenBank/DDBJ whole genome shotgun (WGS) entry which is preliminary data.</text>
</comment>
<dbReference type="OrthoDB" id="67499at2"/>
<dbReference type="Proteomes" id="UP000287547">
    <property type="component" value="Unassembled WGS sequence"/>
</dbReference>
<accession>A0A428ZRM9</accession>
<evidence type="ECO:0008006" key="3">
    <source>
        <dbReference type="Google" id="ProtNLM"/>
    </source>
</evidence>
<dbReference type="RefSeq" id="WP_051795463.1">
    <property type="nucleotide sequence ID" value="NZ_QHKI01000002.1"/>
</dbReference>
<dbReference type="InterPro" id="IPR015797">
    <property type="entry name" value="NUDIX_hydrolase-like_dom_sf"/>
</dbReference>
<protein>
    <recommendedName>
        <fullName evidence="3">NUDIX domain-containing protein</fullName>
    </recommendedName>
</protein>
<dbReference type="AlphaFoldDB" id="A0A428ZRM9"/>
<dbReference type="SUPFAM" id="SSF55811">
    <property type="entry name" value="Nudix"/>
    <property type="match status" value="1"/>
</dbReference>
<proteinExistence type="predicted"/>
<sequence>MDDKLISTVALIHVKDRKALLVRPHRKHAFYLPGGKRDQGENDEYAAMPTIAPAALKILLDLQGRALIA</sequence>
<gene>
    <name evidence="1" type="ORF">DMH04_04465</name>
</gene>
<evidence type="ECO:0000313" key="2">
    <source>
        <dbReference type="Proteomes" id="UP000287547"/>
    </source>
</evidence>
<organism evidence="1 2">
    <name type="scientific">Kibdelosporangium aridum</name>
    <dbReference type="NCBI Taxonomy" id="2030"/>
    <lineage>
        <taxon>Bacteria</taxon>
        <taxon>Bacillati</taxon>
        <taxon>Actinomycetota</taxon>
        <taxon>Actinomycetes</taxon>
        <taxon>Pseudonocardiales</taxon>
        <taxon>Pseudonocardiaceae</taxon>
        <taxon>Kibdelosporangium</taxon>
    </lineage>
</organism>